<dbReference type="SMART" id="SM00028">
    <property type="entry name" value="TPR"/>
    <property type="match status" value="3"/>
</dbReference>
<dbReference type="Gene3D" id="1.25.40.10">
    <property type="entry name" value="Tetratricopeptide repeat domain"/>
    <property type="match status" value="2"/>
</dbReference>
<keyword evidence="1" id="KW-0472">Membrane</keyword>
<protein>
    <submittedName>
        <fullName evidence="2">Tetratricopeptide repeat protein</fullName>
    </submittedName>
</protein>
<dbReference type="Pfam" id="PF13432">
    <property type="entry name" value="TPR_16"/>
    <property type="match status" value="1"/>
</dbReference>
<dbReference type="InterPro" id="IPR011990">
    <property type="entry name" value="TPR-like_helical_dom_sf"/>
</dbReference>
<keyword evidence="3" id="KW-1185">Reference proteome</keyword>
<keyword evidence="1" id="KW-1133">Transmembrane helix</keyword>
<proteinExistence type="predicted"/>
<dbReference type="EMBL" id="JAPDMX010000001">
    <property type="protein sequence ID" value="MCW3170887.1"/>
    <property type="molecule type" value="Genomic_DNA"/>
</dbReference>
<name>A0ABT3I490_9GAMM</name>
<organism evidence="2 3">
    <name type="scientific">Shewanella subflava</name>
    <dbReference type="NCBI Taxonomy" id="2986476"/>
    <lineage>
        <taxon>Bacteria</taxon>
        <taxon>Pseudomonadati</taxon>
        <taxon>Pseudomonadota</taxon>
        <taxon>Gammaproteobacteria</taxon>
        <taxon>Alteromonadales</taxon>
        <taxon>Shewanellaceae</taxon>
        <taxon>Shewanella</taxon>
    </lineage>
</organism>
<dbReference type="Proteomes" id="UP001163714">
    <property type="component" value="Unassembled WGS sequence"/>
</dbReference>
<dbReference type="RefSeq" id="WP_264724318.1">
    <property type="nucleotide sequence ID" value="NZ_JAPDMX010000001.1"/>
</dbReference>
<evidence type="ECO:0000256" key="1">
    <source>
        <dbReference type="SAM" id="Phobius"/>
    </source>
</evidence>
<feature type="transmembrane region" description="Helical" evidence="1">
    <location>
        <begin position="48"/>
        <end position="67"/>
    </location>
</feature>
<evidence type="ECO:0000313" key="2">
    <source>
        <dbReference type="EMBL" id="MCW3170887.1"/>
    </source>
</evidence>
<evidence type="ECO:0000313" key="3">
    <source>
        <dbReference type="Proteomes" id="UP001163714"/>
    </source>
</evidence>
<reference evidence="2" key="1">
    <citation type="submission" date="2022-10" db="EMBL/GenBank/DDBJ databases">
        <title>Shewanella flava sp. nov, isolated from the estuary of the Fenhe River into the Yellow River.</title>
        <authorList>
            <person name="Li Y."/>
        </authorList>
    </citation>
    <scope>NUCLEOTIDE SEQUENCE</scope>
    <source>
        <strain evidence="2">FYR11-62</strain>
    </source>
</reference>
<sequence>MSVINKMLQDLEQRQQNEDGISKVENNQFIRPTLEFTSQVTTPNKTRLVLLTLMVLMPMAWIGFSLFNQADQMVNNLEVSPSSQPLLDDKIVAETAYTTSNVPAGSTPPTDISENTLLPPQSSDLSVAHNDQIHGISDEQLTPIALSDDAESLAITPPDDNQFLASKTDEDITAMAENAPNGQLKTSEPAVDSVTKNVAAPAKNTPTIIAKADNTKEAKPAVISRMQDSNANSSMKVTEVQLTKTQLAQVQFKKAQTAENDKRLDEAAGLYLDAIILDPSLHSARKQLVNIYYGRNNADTALQLLESGISLFPTHWEFYLMKANLENALQEYNSALMSLSYIDDNTEFARDKWVFQGDIAQKNAQYSVSEAAYRSLLKIESTQARWWLGLAYALDSQQEYIKAAAAYRSALNYSGLSNAATEFVKQRLEQLGENQ</sequence>
<comment type="caution">
    <text evidence="2">The sequence shown here is derived from an EMBL/GenBank/DDBJ whole genome shotgun (WGS) entry which is preliminary data.</text>
</comment>
<gene>
    <name evidence="2" type="ORF">OHT75_00110</name>
</gene>
<keyword evidence="1" id="KW-0812">Transmembrane</keyword>
<accession>A0ABT3I490</accession>
<dbReference type="InterPro" id="IPR019734">
    <property type="entry name" value="TPR_rpt"/>
</dbReference>
<dbReference type="SUPFAM" id="SSF48452">
    <property type="entry name" value="TPR-like"/>
    <property type="match status" value="1"/>
</dbReference>